<evidence type="ECO:0000259" key="2">
    <source>
        <dbReference type="PROSITE" id="PS50883"/>
    </source>
</evidence>
<dbReference type="Proteomes" id="UP001210678">
    <property type="component" value="Unassembled WGS sequence"/>
</dbReference>
<dbReference type="SUPFAM" id="SSF55073">
    <property type="entry name" value="Nucleotide cyclase"/>
    <property type="match status" value="1"/>
</dbReference>
<dbReference type="InterPro" id="IPR013655">
    <property type="entry name" value="PAS_fold_3"/>
</dbReference>
<dbReference type="PANTHER" id="PTHR44757">
    <property type="entry name" value="DIGUANYLATE CYCLASE DGCP"/>
    <property type="match status" value="1"/>
</dbReference>
<gene>
    <name evidence="3" type="ORF">PGX00_08460</name>
</gene>
<dbReference type="SUPFAM" id="SSF141868">
    <property type="entry name" value="EAL domain-like"/>
    <property type="match status" value="1"/>
</dbReference>
<dbReference type="InterPro" id="IPR001633">
    <property type="entry name" value="EAL_dom"/>
</dbReference>
<dbReference type="Gene3D" id="3.30.70.270">
    <property type="match status" value="1"/>
</dbReference>
<dbReference type="Pfam" id="PF00563">
    <property type="entry name" value="EAL"/>
    <property type="match status" value="1"/>
</dbReference>
<dbReference type="Pfam" id="PF08447">
    <property type="entry name" value="PAS_3"/>
    <property type="match status" value="1"/>
</dbReference>
<feature type="domain" description="PAC" evidence="1">
    <location>
        <begin position="81"/>
        <end position="131"/>
    </location>
</feature>
<dbReference type="InterPro" id="IPR001610">
    <property type="entry name" value="PAC"/>
</dbReference>
<dbReference type="CDD" id="cd00130">
    <property type="entry name" value="PAS"/>
    <property type="match status" value="1"/>
</dbReference>
<keyword evidence="4" id="KW-1185">Reference proteome</keyword>
<name>A0ABT4YQ48_9VIBR</name>
<dbReference type="InterPro" id="IPR000700">
    <property type="entry name" value="PAS-assoc_C"/>
</dbReference>
<dbReference type="PROSITE" id="PS50883">
    <property type="entry name" value="EAL"/>
    <property type="match status" value="1"/>
</dbReference>
<dbReference type="SMART" id="SM00267">
    <property type="entry name" value="GGDEF"/>
    <property type="match status" value="1"/>
</dbReference>
<dbReference type="RefSeq" id="WP_272135246.1">
    <property type="nucleotide sequence ID" value="NZ_JAQLOI010000001.1"/>
</dbReference>
<dbReference type="PROSITE" id="PS50113">
    <property type="entry name" value="PAC"/>
    <property type="match status" value="1"/>
</dbReference>
<dbReference type="EMBL" id="JAQLOI010000001">
    <property type="protein sequence ID" value="MDB1123686.1"/>
    <property type="molecule type" value="Genomic_DNA"/>
</dbReference>
<dbReference type="InterPro" id="IPR000160">
    <property type="entry name" value="GGDEF_dom"/>
</dbReference>
<proteinExistence type="predicted"/>
<comment type="caution">
    <text evidence="3">The sequence shown here is derived from an EMBL/GenBank/DDBJ whole genome shotgun (WGS) entry which is preliminary data.</text>
</comment>
<evidence type="ECO:0000259" key="1">
    <source>
        <dbReference type="PROSITE" id="PS50113"/>
    </source>
</evidence>
<dbReference type="InterPro" id="IPR052155">
    <property type="entry name" value="Biofilm_reg_signaling"/>
</dbReference>
<accession>A0ABT4YQ48</accession>
<dbReference type="InterPro" id="IPR035965">
    <property type="entry name" value="PAS-like_dom_sf"/>
</dbReference>
<evidence type="ECO:0000313" key="3">
    <source>
        <dbReference type="EMBL" id="MDB1123686.1"/>
    </source>
</evidence>
<dbReference type="Pfam" id="PF00990">
    <property type="entry name" value="GGDEF"/>
    <property type="match status" value="1"/>
</dbReference>
<dbReference type="InterPro" id="IPR043128">
    <property type="entry name" value="Rev_trsase/Diguanyl_cyclase"/>
</dbReference>
<feature type="domain" description="EAL" evidence="2">
    <location>
        <begin position="298"/>
        <end position="552"/>
    </location>
</feature>
<dbReference type="InterPro" id="IPR029787">
    <property type="entry name" value="Nucleotide_cyclase"/>
</dbReference>
<dbReference type="InterPro" id="IPR035919">
    <property type="entry name" value="EAL_sf"/>
</dbReference>
<dbReference type="SMART" id="SM00086">
    <property type="entry name" value="PAC"/>
    <property type="match status" value="1"/>
</dbReference>
<organism evidence="3 4">
    <name type="scientific">Vibrio algarum</name>
    <dbReference type="NCBI Taxonomy" id="3020714"/>
    <lineage>
        <taxon>Bacteria</taxon>
        <taxon>Pseudomonadati</taxon>
        <taxon>Pseudomonadota</taxon>
        <taxon>Gammaproteobacteria</taxon>
        <taxon>Vibrionales</taxon>
        <taxon>Vibrionaceae</taxon>
        <taxon>Vibrio</taxon>
    </lineage>
</organism>
<evidence type="ECO:0000313" key="4">
    <source>
        <dbReference type="Proteomes" id="UP001210678"/>
    </source>
</evidence>
<dbReference type="SUPFAM" id="SSF55785">
    <property type="entry name" value="PYP-like sensor domain (PAS domain)"/>
    <property type="match status" value="1"/>
</dbReference>
<dbReference type="SMART" id="SM00052">
    <property type="entry name" value="EAL"/>
    <property type="match status" value="1"/>
</dbReference>
<dbReference type="InterPro" id="IPR000014">
    <property type="entry name" value="PAS"/>
</dbReference>
<dbReference type="PANTHER" id="PTHR44757:SF2">
    <property type="entry name" value="BIOFILM ARCHITECTURE MAINTENANCE PROTEIN MBAA"/>
    <property type="match status" value="1"/>
</dbReference>
<dbReference type="Gene3D" id="3.30.450.20">
    <property type="entry name" value="PAS domain"/>
    <property type="match status" value="1"/>
</dbReference>
<dbReference type="SMART" id="SM00091">
    <property type="entry name" value="PAS"/>
    <property type="match status" value="1"/>
</dbReference>
<dbReference type="NCBIfam" id="TIGR00229">
    <property type="entry name" value="sensory_box"/>
    <property type="match status" value="1"/>
</dbReference>
<protein>
    <submittedName>
        <fullName evidence="3">EAL domain-containing protein</fullName>
    </submittedName>
</protein>
<sequence>MPHHNNSRFISMFDSAVEGLWIMDEDANVSFYNHTFYQQFELNLDNTHLDDWLALIHPLDKKEFTNQVDTHVEANLSHQRVMTQYRVRKKDGTFCWIEATGVMKQDESGSYMVGNHRDISEQKLLESYIRQLAYYDKASGLPNSDKLKQDILEATCNSILVHIHLDKIKSYINQYGEELIREMIERVISCMNAFQSHHCEFYRNSLDTFSVLIYSAISEQKLAEMCQQFVTDFRNMSRADGKLFAGEVYVGAYPCTDNTKPAEEVISWAAQTCEYAQRHEPAHWAICNPGVQKKVERFFFIESRIKGAIENGEISIRLQPIVCAKTYRPTSFEALARWELGDKGEIYPGEFIPVAERKGFIDPLGETVLKQACTFIKEYNSKWDSDISVNVNVSVLQLLDGNFPQRAAEIALNCGVSASNIMLELTESVLLEDKHQAMSQIRQLNAFGFNLAMDDFGSGHSSLTGFFRLPFKQLKIDREFALEASKAEEPFSYLKFLNDMNQHRGVAVTVEGIESKEMLSIFDSANVSSYQGFLFARPMKAFDALMLDVSWDLLNFE</sequence>
<dbReference type="Gene3D" id="3.20.20.450">
    <property type="entry name" value="EAL domain"/>
    <property type="match status" value="1"/>
</dbReference>
<dbReference type="CDD" id="cd01948">
    <property type="entry name" value="EAL"/>
    <property type="match status" value="1"/>
</dbReference>
<reference evidence="3 4" key="1">
    <citation type="submission" date="2023-01" db="EMBL/GenBank/DDBJ databases">
        <title>Vibrio sp. KJ40-1 sp.nov, isolated from marine algae.</title>
        <authorList>
            <person name="Butt M."/>
            <person name="Kim J.M.J."/>
            <person name="Jeon C.O.C."/>
        </authorList>
    </citation>
    <scope>NUCLEOTIDE SEQUENCE [LARGE SCALE GENOMIC DNA]</scope>
    <source>
        <strain evidence="3 4">KJ40-1</strain>
    </source>
</reference>